<evidence type="ECO:0000313" key="3">
    <source>
        <dbReference type="Proteomes" id="UP000039370"/>
    </source>
</evidence>
<accession>A0A0B7ILV1</accession>
<keyword evidence="1" id="KW-0472">Membrane</keyword>
<evidence type="ECO:0000256" key="1">
    <source>
        <dbReference type="SAM" id="Phobius"/>
    </source>
</evidence>
<evidence type="ECO:0008006" key="4">
    <source>
        <dbReference type="Google" id="ProtNLM"/>
    </source>
</evidence>
<evidence type="ECO:0000313" key="2">
    <source>
        <dbReference type="EMBL" id="CEN50963.1"/>
    </source>
</evidence>
<organism evidence="2 3">
    <name type="scientific">Capnocytophaga canimorsus</name>
    <dbReference type="NCBI Taxonomy" id="28188"/>
    <lineage>
        <taxon>Bacteria</taxon>
        <taxon>Pseudomonadati</taxon>
        <taxon>Bacteroidota</taxon>
        <taxon>Flavobacteriia</taxon>
        <taxon>Flavobacteriales</taxon>
        <taxon>Flavobacteriaceae</taxon>
        <taxon>Capnocytophaga</taxon>
    </lineage>
</organism>
<dbReference type="EMBL" id="CDOK01000139">
    <property type="protein sequence ID" value="CEN50963.1"/>
    <property type="molecule type" value="Genomic_DNA"/>
</dbReference>
<gene>
    <name evidence="2" type="ORF">CCAN11_2230005</name>
</gene>
<feature type="transmembrane region" description="Helical" evidence="1">
    <location>
        <begin position="20"/>
        <end position="41"/>
    </location>
</feature>
<proteinExistence type="predicted"/>
<keyword evidence="1" id="KW-0812">Transmembrane</keyword>
<protein>
    <recommendedName>
        <fullName evidence="4">DUF3592 domain-containing protein</fullName>
    </recommendedName>
</protein>
<keyword evidence="1" id="KW-1133">Transmembrane helix</keyword>
<reference evidence="3" key="1">
    <citation type="submission" date="2015-01" db="EMBL/GenBank/DDBJ databases">
        <authorList>
            <person name="MANFREDI Pablo"/>
        </authorList>
    </citation>
    <scope>NUCLEOTIDE SEQUENCE [LARGE SCALE GENOMIC DNA]</scope>
    <source>
        <strain evidence="3">Cc11</strain>
    </source>
</reference>
<dbReference type="AlphaFoldDB" id="A0A0B7ILV1"/>
<sequence length="176" mass="21386">MKRSLNKEEDGYNNLFIRKIIGYTYILTFLVMGILSFPMFVSSLNLIEWRDFIFHYEEYKKTYAEIDSINISHSRGATETMTFRGYSKDLNEYKTTIEFGTISFTKFNSYFYELDNKRYAYIWYRKESEYAYPAKKEEAQFPIKEYLNENLMLFPYWILSFIINRICRFIMKKGGY</sequence>
<dbReference type="RefSeq" id="WP_041986568.1">
    <property type="nucleotide sequence ID" value="NZ_CP173182.1"/>
</dbReference>
<dbReference type="Proteomes" id="UP000039370">
    <property type="component" value="Unassembled WGS sequence"/>
</dbReference>
<name>A0A0B7ILV1_9FLAO</name>